<dbReference type="RefSeq" id="WP_132144926.1">
    <property type="nucleotide sequence ID" value="NZ_SMCS01000005.1"/>
</dbReference>
<keyword evidence="6" id="KW-1185">Reference proteome</keyword>
<protein>
    <submittedName>
        <fullName evidence="5">YVTN family beta-propeller protein</fullName>
    </submittedName>
</protein>
<name>A0A4R3YL43_9GAMM</name>
<dbReference type="OrthoDB" id="145213at2"/>
<comment type="caution">
    <text evidence="5">The sequence shown here is derived from an EMBL/GenBank/DDBJ whole genome shotgun (WGS) entry which is preliminary data.</text>
</comment>
<evidence type="ECO:0000256" key="2">
    <source>
        <dbReference type="SAM" id="MobiDB-lite"/>
    </source>
</evidence>
<dbReference type="PANTHER" id="PTHR47197">
    <property type="entry name" value="PROTEIN NIRF"/>
    <property type="match status" value="1"/>
</dbReference>
<dbReference type="InterPro" id="IPR051200">
    <property type="entry name" value="Host-pathogen_enzymatic-act"/>
</dbReference>
<evidence type="ECO:0000259" key="4">
    <source>
        <dbReference type="Pfam" id="PF21783"/>
    </source>
</evidence>
<dbReference type="EMBL" id="SMCS01000005">
    <property type="protein sequence ID" value="TCV93267.1"/>
    <property type="molecule type" value="Genomic_DNA"/>
</dbReference>
<dbReference type="InterPro" id="IPR011045">
    <property type="entry name" value="N2O_reductase_N"/>
</dbReference>
<feature type="domain" description="YNCE-like beta-propeller" evidence="4">
    <location>
        <begin position="30"/>
        <end position="384"/>
    </location>
</feature>
<gene>
    <name evidence="5" type="ORF">EC912_105127</name>
</gene>
<organism evidence="5 6">
    <name type="scientific">Luteibacter rhizovicinus</name>
    <dbReference type="NCBI Taxonomy" id="242606"/>
    <lineage>
        <taxon>Bacteria</taxon>
        <taxon>Pseudomonadati</taxon>
        <taxon>Pseudomonadota</taxon>
        <taxon>Gammaproteobacteria</taxon>
        <taxon>Lysobacterales</taxon>
        <taxon>Rhodanobacteraceae</taxon>
        <taxon>Luteibacter</taxon>
    </lineage>
</organism>
<dbReference type="AlphaFoldDB" id="A0A4R3YL43"/>
<evidence type="ECO:0000256" key="3">
    <source>
        <dbReference type="SAM" id="SignalP"/>
    </source>
</evidence>
<feature type="signal peptide" evidence="3">
    <location>
        <begin position="1"/>
        <end position="30"/>
    </location>
</feature>
<feature type="compositionally biased region" description="Basic residues" evidence="2">
    <location>
        <begin position="304"/>
        <end position="314"/>
    </location>
</feature>
<dbReference type="InterPro" id="IPR011964">
    <property type="entry name" value="YVTN_b-propeller_repeat"/>
</dbReference>
<accession>A0A4R3YL43</accession>
<dbReference type="Pfam" id="PF21783">
    <property type="entry name" value="YNCE"/>
    <property type="match status" value="1"/>
</dbReference>
<evidence type="ECO:0000313" key="5">
    <source>
        <dbReference type="EMBL" id="TCV93267.1"/>
    </source>
</evidence>
<reference evidence="5 6" key="1">
    <citation type="submission" date="2019-03" db="EMBL/GenBank/DDBJ databases">
        <title>Above-ground endophytic microbial communities from plants in different locations in the United States.</title>
        <authorList>
            <person name="Frank C."/>
        </authorList>
    </citation>
    <scope>NUCLEOTIDE SEQUENCE [LARGE SCALE GENOMIC DNA]</scope>
    <source>
        <strain evidence="5 6">LP_13_YM</strain>
    </source>
</reference>
<dbReference type="InterPro" id="IPR048433">
    <property type="entry name" value="YNCE-like_beta-prop"/>
</dbReference>
<sequence>MYLCSRRLSRLALSAGVALAGLSGAGVASAASAVATVPGMPPVVNAKNLYSEAGAGHFSPAVAGALSRVYVPNLRSNDVYVIDPATLKVVDRFKVGFSPQHVVPSWDLQTLWVANNAEGRPNGSLTPIDPKTGKPGQEVMVDDPYNMYFTPDGKEAIVVAEAHARLDFRDSHTMALKSSLPVPECKGINHADFSIDGKYALFTCEFDGSLAKVDLVNRTVVGYLLLNKKGMPQDVRVSPDGKVFYVADMMANGVFVVDGDSFTKIGFIPTGIGTHGLYPSRDGTRLYVANRGSNRIHGPSQSRTHSHGHGKSHAKGSVSVIDFATRKVLVTWPIPGGGSPDMGNVSADGKMLWLSGRMDDVVYAIDTTTGAVKSIPVGMEPHGLTVWPQPGRYSLGHTGNMR</sequence>
<keyword evidence="1 3" id="KW-0732">Signal</keyword>
<dbReference type="Gene3D" id="2.130.10.10">
    <property type="entry name" value="YVTN repeat-like/Quinoprotein amine dehydrogenase"/>
    <property type="match status" value="3"/>
</dbReference>
<proteinExistence type="predicted"/>
<dbReference type="InterPro" id="IPR015943">
    <property type="entry name" value="WD40/YVTN_repeat-like_dom_sf"/>
</dbReference>
<feature type="chain" id="PRO_5020626510" evidence="3">
    <location>
        <begin position="31"/>
        <end position="402"/>
    </location>
</feature>
<dbReference type="SUPFAM" id="SSF50974">
    <property type="entry name" value="Nitrous oxide reductase, N-terminal domain"/>
    <property type="match status" value="1"/>
</dbReference>
<evidence type="ECO:0000313" key="6">
    <source>
        <dbReference type="Proteomes" id="UP000295645"/>
    </source>
</evidence>
<dbReference type="NCBIfam" id="TIGR02276">
    <property type="entry name" value="beta_rpt_yvtn"/>
    <property type="match status" value="1"/>
</dbReference>
<dbReference type="PANTHER" id="PTHR47197:SF3">
    <property type="entry name" value="DIHYDRO-HEME D1 DEHYDROGENASE"/>
    <property type="match status" value="1"/>
</dbReference>
<evidence type="ECO:0000256" key="1">
    <source>
        <dbReference type="ARBA" id="ARBA00022729"/>
    </source>
</evidence>
<feature type="region of interest" description="Disordered" evidence="2">
    <location>
        <begin position="292"/>
        <end position="315"/>
    </location>
</feature>
<dbReference type="Proteomes" id="UP000295645">
    <property type="component" value="Unassembled WGS sequence"/>
</dbReference>